<sequence>MTKSTIRTRTLAPAVILAAGALFAAPAIATSAHAADASPTATAGSTSLPADAAAAPAVTFPDHPDNTAERTIGEDFTTTVAHTGATDGDEIRVIVNGYTQTHGEGTYEAPATVTEADGEFQVTLPAEFLDDVRSGTAADQDVLQVRVGTTRNHIRITEVEPDGGPQGPPDHAQDKGPDRGPDGRPEHAQDRGPDRGPDGRPEHVQDKGPARGDDGRPTHAQSTGNGR</sequence>
<dbReference type="EMBL" id="FXZM01000001">
    <property type="protein sequence ID" value="SMY10730.1"/>
    <property type="molecule type" value="Genomic_DNA"/>
</dbReference>
<protein>
    <submittedName>
        <fullName evidence="3">Uncharacterized protein</fullName>
    </submittedName>
</protein>
<feature type="signal peptide" evidence="2">
    <location>
        <begin position="1"/>
        <end position="34"/>
    </location>
</feature>
<feature type="compositionally biased region" description="Basic and acidic residues" evidence="1">
    <location>
        <begin position="171"/>
        <end position="217"/>
    </location>
</feature>
<dbReference type="Proteomes" id="UP000234462">
    <property type="component" value="Unassembled WGS sequence"/>
</dbReference>
<organism evidence="3 4">
    <name type="scientific">Brevibacterium jeotgali</name>
    <dbReference type="NCBI Taxonomy" id="1262550"/>
    <lineage>
        <taxon>Bacteria</taxon>
        <taxon>Bacillati</taxon>
        <taxon>Actinomycetota</taxon>
        <taxon>Actinomycetes</taxon>
        <taxon>Micrococcales</taxon>
        <taxon>Brevibacteriaceae</taxon>
        <taxon>Brevibacterium</taxon>
    </lineage>
</organism>
<dbReference type="RefSeq" id="WP_101587094.1">
    <property type="nucleotide sequence ID" value="NZ_FXZM01000001.1"/>
</dbReference>
<feature type="chain" id="PRO_5013903919" evidence="2">
    <location>
        <begin position="35"/>
        <end position="227"/>
    </location>
</feature>
<feature type="region of interest" description="Disordered" evidence="1">
    <location>
        <begin position="153"/>
        <end position="227"/>
    </location>
</feature>
<accession>A0A2H1L1S9</accession>
<evidence type="ECO:0000313" key="4">
    <source>
        <dbReference type="Proteomes" id="UP000234462"/>
    </source>
</evidence>
<proteinExistence type="predicted"/>
<evidence type="ECO:0000256" key="1">
    <source>
        <dbReference type="SAM" id="MobiDB-lite"/>
    </source>
</evidence>
<reference evidence="4" key="1">
    <citation type="submission" date="2017-03" db="EMBL/GenBank/DDBJ databases">
        <authorList>
            <person name="Monnet C."/>
        </authorList>
    </citation>
    <scope>NUCLEOTIDE SEQUENCE [LARGE SCALE GENOMIC DNA]</scope>
    <source>
        <strain evidence="4">SJ5-8</strain>
    </source>
</reference>
<keyword evidence="2" id="KW-0732">Signal</keyword>
<keyword evidence="4" id="KW-1185">Reference proteome</keyword>
<evidence type="ECO:0000313" key="3">
    <source>
        <dbReference type="EMBL" id="SMY10730.1"/>
    </source>
</evidence>
<gene>
    <name evidence="3" type="ORF">BJEO58_00305</name>
</gene>
<dbReference type="AlphaFoldDB" id="A0A2H1L1S9"/>
<name>A0A2H1L1S9_9MICO</name>
<evidence type="ECO:0000256" key="2">
    <source>
        <dbReference type="SAM" id="SignalP"/>
    </source>
</evidence>